<accession>A0A7U6M2E7</accession>
<evidence type="ECO:0000313" key="1">
    <source>
        <dbReference type="EMBL" id="BBU44454.1"/>
    </source>
</evidence>
<dbReference type="Proteomes" id="UP000464661">
    <property type="component" value="Chromosome"/>
</dbReference>
<gene>
    <name evidence="1" type="ORF">PPTS312_23690</name>
</gene>
<sequence length="452" mass="49418">MCVKRECNKEPDPLMDKQHPQQQWQQAVTAYAQAVNDYVAQGRAQGWDNLKEPQAPATGHLLDAWLAALQAANRPGVDEQQHRAFREAWPPAHHPLVPLLDDHGQGISNVLLLDDGSLLARIGMPYDKGQVVRIDRHEVTPVIGIEHFGRCPARRYFALANAEGVRVTDGWGGPQVQRLAWPSGLEGLPSGYPFEPFDLPPTPTALIPFPDGQRVLLVSAEGIFVLTTQGATRLLPQQTRVLDELAEGTDPDDISLGLSMAHGAVSADGRLIVVGEQGTRHRVLDAQLRPVAEIGPGSEYPHFALFNRTDDQLIVNACHFHSGATLAVKVADLPGLDTDYYSQDPRTPLVQDGARVYAGVARDGEYIVGDAYGYLRAFGEDGTEHWQHYLGSTTSAMDISADGQTLVAASHAGVVSVIALDSGRPEWQIGTGAHGEVRRWLFWKSWDKAMVW</sequence>
<organism evidence="1 2">
    <name type="scientific">Pseudomonas putida</name>
    <name type="common">Arthrobacter siderocapsulatus</name>
    <dbReference type="NCBI Taxonomy" id="303"/>
    <lineage>
        <taxon>Bacteria</taxon>
        <taxon>Pseudomonadati</taxon>
        <taxon>Pseudomonadota</taxon>
        <taxon>Gammaproteobacteria</taxon>
        <taxon>Pseudomonadales</taxon>
        <taxon>Pseudomonadaceae</taxon>
        <taxon>Pseudomonas</taxon>
    </lineage>
</organism>
<dbReference type="SUPFAM" id="SSF50969">
    <property type="entry name" value="YVTN repeat-like/Quinoprotein amine dehydrogenase"/>
    <property type="match status" value="1"/>
</dbReference>
<dbReference type="AlphaFoldDB" id="A0A7U6M2E7"/>
<proteinExistence type="predicted"/>
<dbReference type="Gene3D" id="2.130.10.10">
    <property type="entry name" value="YVTN repeat-like/Quinoprotein amine dehydrogenase"/>
    <property type="match status" value="1"/>
</dbReference>
<evidence type="ECO:0000313" key="2">
    <source>
        <dbReference type="Proteomes" id="UP000464661"/>
    </source>
</evidence>
<dbReference type="EMBL" id="AP022324">
    <property type="protein sequence ID" value="BBU44454.1"/>
    <property type="molecule type" value="Genomic_DNA"/>
</dbReference>
<name>A0A7U6M2E7_PSEPU</name>
<reference evidence="1 2" key="1">
    <citation type="submission" date="2020-01" db="EMBL/GenBank/DDBJ databases">
        <title>Complete Genome Sequence of Pseudomonas putida Strain TS312, Harboring the HdtS type N-acyl-homoserine Lactone Synthase, Isolated from a Paper Mill.</title>
        <authorList>
            <person name="Hosoe A."/>
            <person name="Suenaga T."/>
            <person name="Sugi T."/>
            <person name="Izumi T."/>
            <person name="Nagai N."/>
            <person name="Terada A."/>
        </authorList>
    </citation>
    <scope>NUCLEOTIDE SEQUENCE [LARGE SCALE GENOMIC DNA]</scope>
    <source>
        <strain evidence="1 2">TS312</strain>
    </source>
</reference>
<dbReference type="InterPro" id="IPR011044">
    <property type="entry name" value="Quino_amine_DH_bsu"/>
</dbReference>
<protein>
    <submittedName>
        <fullName evidence="1">Uncharacterized protein</fullName>
    </submittedName>
</protein>
<dbReference type="InterPro" id="IPR015943">
    <property type="entry name" value="WD40/YVTN_repeat-like_dom_sf"/>
</dbReference>